<proteinExistence type="predicted"/>
<gene>
    <name evidence="1" type="ORF">ENG14_06555</name>
</gene>
<evidence type="ECO:0000313" key="1">
    <source>
        <dbReference type="EMBL" id="HDL90546.1"/>
    </source>
</evidence>
<dbReference type="Pfam" id="PF19676">
    <property type="entry name" value="DUF6178"/>
    <property type="match status" value="1"/>
</dbReference>
<dbReference type="InterPro" id="IPR045750">
    <property type="entry name" value="DUF6178"/>
</dbReference>
<sequence length="562" mass="65199">MNESKIVYLDEIRKKKLPPKEFAKAIMTLPAKERMEAILDRSDAVAVVRSMPEQDLYVTVMEIGPDDALPLLSLASTEQWVHFFDMECWKKDRILPAQGIEWLERLARSGYEPLVRWLYGVEFFFLISLVKKWLRVAVKPDDIDLTEARDYLPPNTIDDTYFWECKYPQYEELIKHILSILYETNYTYYREVMEHAMLALDAEVEEEAYRFHRGRLEDLAIPDYYDAIEIYAPMEPNDIVQRELYRAPNTPTGEYDKEPSVASFPLVHSGRSDFLKQVMESIDSATLTDQLRLELVALANRVIIADGVFVGDPDQRTEALDKVYATLNLGLHFLSGGQRDQAVKVVNNVFLEHIFRVGFGLIHRLGRRARRLIQHGWLAHCPTGMNLLEPPWYETLEALSERFPMFYRKAPLNATVSSWNPRQDFFRTTTDIAEASADLDTIACLGAVMGLMKIDWDQIELELWRDGQVLTLNDLTVTHLLFTAAANAMMSGSNRWIVRPLPVKEWPVLYRKLHPSTLLPYIRNVLNMNIPGENWQKSLERYLEPIFDEYKEEMSELCSAQE</sequence>
<reference evidence="1" key="1">
    <citation type="journal article" date="2020" name="mSystems">
        <title>Genome- and Community-Level Interaction Insights into Carbon Utilization and Element Cycling Functions of Hydrothermarchaeota in Hydrothermal Sediment.</title>
        <authorList>
            <person name="Zhou Z."/>
            <person name="Liu Y."/>
            <person name="Xu W."/>
            <person name="Pan J."/>
            <person name="Luo Z.H."/>
            <person name="Li M."/>
        </authorList>
    </citation>
    <scope>NUCLEOTIDE SEQUENCE [LARGE SCALE GENOMIC DNA]</scope>
    <source>
        <strain evidence="1">HyVt-19</strain>
    </source>
</reference>
<organism evidence="1">
    <name type="scientific">Thermodesulforhabdus norvegica</name>
    <dbReference type="NCBI Taxonomy" id="39841"/>
    <lineage>
        <taxon>Bacteria</taxon>
        <taxon>Pseudomonadati</taxon>
        <taxon>Thermodesulfobacteriota</taxon>
        <taxon>Syntrophobacteria</taxon>
        <taxon>Syntrophobacterales</taxon>
        <taxon>Thermodesulforhabdaceae</taxon>
        <taxon>Thermodesulforhabdus</taxon>
    </lineage>
</organism>
<dbReference type="AlphaFoldDB" id="A0A7C0WW24"/>
<dbReference type="EMBL" id="DQZW01000308">
    <property type="protein sequence ID" value="HDL90546.1"/>
    <property type="molecule type" value="Genomic_DNA"/>
</dbReference>
<comment type="caution">
    <text evidence="1">The sequence shown here is derived from an EMBL/GenBank/DDBJ whole genome shotgun (WGS) entry which is preliminary data.</text>
</comment>
<protein>
    <submittedName>
        <fullName evidence="1">Uncharacterized protein</fullName>
    </submittedName>
</protein>
<name>A0A7C0WW24_9BACT</name>
<dbReference type="Proteomes" id="UP000886355">
    <property type="component" value="Unassembled WGS sequence"/>
</dbReference>
<feature type="non-terminal residue" evidence="1">
    <location>
        <position position="562"/>
    </location>
</feature>
<accession>A0A7C0WW24</accession>